<feature type="non-terminal residue" evidence="1">
    <location>
        <position position="88"/>
    </location>
</feature>
<comment type="caution">
    <text evidence="1">The sequence shown here is derived from an EMBL/GenBank/DDBJ whole genome shotgun (WGS) entry which is preliminary data.</text>
</comment>
<name>X1FZR6_9ZZZZ</name>
<evidence type="ECO:0000313" key="1">
    <source>
        <dbReference type="EMBL" id="GAH34844.1"/>
    </source>
</evidence>
<reference evidence="1" key="1">
    <citation type="journal article" date="2014" name="Front. Microbiol.">
        <title>High frequency of phylogenetically diverse reductive dehalogenase-homologous genes in deep subseafloor sedimentary metagenomes.</title>
        <authorList>
            <person name="Kawai M."/>
            <person name="Futagami T."/>
            <person name="Toyoda A."/>
            <person name="Takaki Y."/>
            <person name="Nishi S."/>
            <person name="Hori S."/>
            <person name="Arai W."/>
            <person name="Tsubouchi T."/>
            <person name="Morono Y."/>
            <person name="Uchiyama I."/>
            <person name="Ito T."/>
            <person name="Fujiyama A."/>
            <person name="Inagaki F."/>
            <person name="Takami H."/>
        </authorList>
    </citation>
    <scope>NUCLEOTIDE SEQUENCE</scope>
    <source>
        <strain evidence="1">Expedition CK06-06</strain>
    </source>
</reference>
<dbReference type="EMBL" id="BARU01011923">
    <property type="protein sequence ID" value="GAH34844.1"/>
    <property type="molecule type" value="Genomic_DNA"/>
</dbReference>
<dbReference type="AlphaFoldDB" id="X1FZR6"/>
<organism evidence="1">
    <name type="scientific">marine sediment metagenome</name>
    <dbReference type="NCBI Taxonomy" id="412755"/>
    <lineage>
        <taxon>unclassified sequences</taxon>
        <taxon>metagenomes</taxon>
        <taxon>ecological metagenomes</taxon>
    </lineage>
</organism>
<sequence>MDNGVVVGVPSRRTGIMVYRLLGPFPGLFEMQFTRGETGEKQKKLAHLFNKMFEIMSEGTQRNYDHIVPQFKKFPPITRVVPVEEEIE</sequence>
<gene>
    <name evidence="1" type="ORF">S03H2_22209</name>
</gene>
<protein>
    <submittedName>
        <fullName evidence="1">Uncharacterized protein</fullName>
    </submittedName>
</protein>
<accession>X1FZR6</accession>
<proteinExistence type="predicted"/>